<evidence type="ECO:0000259" key="7">
    <source>
        <dbReference type="SMART" id="SM00072"/>
    </source>
</evidence>
<gene>
    <name evidence="6" type="primary">phnN</name>
    <name evidence="8" type="ORF">G0P99_22590</name>
</gene>
<comment type="caution">
    <text evidence="8">The sequence shown here is derived from an EMBL/GenBank/DDBJ whole genome shotgun (WGS) entry which is preliminary data.</text>
</comment>
<name>A0A6B2NU98_9RHOB</name>
<sequence length="182" mass="19372">MRRVPVIAVVGPSGVGKDSVMAALAARDPGLRLIRRVITRSEEAGGEPFTGVSQQTFDAMRAVGGFALSWQAHGLSYGIPMPSDAERAGARALLVNLSRGVLLRAQEVFRPFTVLSLTARPEVLAARLAARGREDAAGQAQRLGRADMALPEGLRRVITIDNSGPLDRTVEAVLAHLQRESA</sequence>
<dbReference type="InterPro" id="IPR008145">
    <property type="entry name" value="GK/Ca_channel_bsu"/>
</dbReference>
<evidence type="ECO:0000256" key="3">
    <source>
        <dbReference type="ARBA" id="ARBA00022679"/>
    </source>
</evidence>
<dbReference type="AlphaFoldDB" id="A0A6B2NU98"/>
<feature type="domain" description="Guanylate kinase/L-type calcium channel beta subunit" evidence="7">
    <location>
        <begin position="3"/>
        <end position="181"/>
    </location>
</feature>
<feature type="binding site" evidence="6">
    <location>
        <begin position="11"/>
        <end position="18"/>
    </location>
    <ligand>
        <name>ATP</name>
        <dbReference type="ChEBI" id="CHEBI:30616"/>
    </ligand>
</feature>
<organism evidence="8">
    <name type="scientific">Ruegeria sp. PrR005</name>
    <dbReference type="NCBI Taxonomy" id="2706882"/>
    <lineage>
        <taxon>Bacteria</taxon>
        <taxon>Pseudomonadati</taxon>
        <taxon>Pseudomonadota</taxon>
        <taxon>Alphaproteobacteria</taxon>
        <taxon>Rhodobacterales</taxon>
        <taxon>Roseobacteraceae</taxon>
        <taxon>Ruegeria</taxon>
    </lineage>
</organism>
<evidence type="ECO:0000256" key="1">
    <source>
        <dbReference type="ARBA" id="ARBA00000373"/>
    </source>
</evidence>
<evidence type="ECO:0000313" key="8">
    <source>
        <dbReference type="EMBL" id="NDW47742.1"/>
    </source>
</evidence>
<keyword evidence="3 6" id="KW-0808">Transferase</keyword>
<proteinExistence type="inferred from homology"/>
<dbReference type="GO" id="GO:0005524">
    <property type="term" value="F:ATP binding"/>
    <property type="evidence" value="ECO:0007669"/>
    <property type="project" value="UniProtKB-KW"/>
</dbReference>
<protein>
    <recommendedName>
        <fullName evidence="6">Ribose 1,5-bisphosphate phosphokinase PhnN</fullName>
        <ecNumber evidence="6">2.7.4.23</ecNumber>
    </recommendedName>
    <alternativeName>
        <fullName evidence="6">Ribose 1,5-bisphosphokinase</fullName>
    </alternativeName>
</protein>
<dbReference type="UniPathway" id="UPA00087">
    <property type="reaction ID" value="UER00175"/>
</dbReference>
<comment type="catalytic activity">
    <reaction evidence="1 6">
        <text>alpha-D-ribose 1,5-bisphosphate + ATP = 5-phospho-alpha-D-ribose 1-diphosphate + ADP</text>
        <dbReference type="Rhea" id="RHEA:20109"/>
        <dbReference type="ChEBI" id="CHEBI:30616"/>
        <dbReference type="ChEBI" id="CHEBI:58017"/>
        <dbReference type="ChEBI" id="CHEBI:68688"/>
        <dbReference type="ChEBI" id="CHEBI:456216"/>
        <dbReference type="EC" id="2.7.4.23"/>
    </reaction>
</comment>
<dbReference type="EC" id="2.7.4.23" evidence="6"/>
<comment type="similarity">
    <text evidence="6">Belongs to the ribose 1,5-bisphosphokinase family.</text>
</comment>
<dbReference type="GO" id="GO:0006015">
    <property type="term" value="P:5-phosphoribose 1-diphosphate biosynthetic process"/>
    <property type="evidence" value="ECO:0007669"/>
    <property type="project" value="UniProtKB-UniRule"/>
</dbReference>
<comment type="function">
    <text evidence="6">Catalyzes the phosphorylation of ribose 1,5-bisphosphate to 5-phospho-D-ribosyl alpha-1-diphosphate (PRPP).</text>
</comment>
<accession>A0A6B2NU98</accession>
<dbReference type="SUPFAM" id="SSF52540">
    <property type="entry name" value="P-loop containing nucleoside triphosphate hydrolases"/>
    <property type="match status" value="1"/>
</dbReference>
<dbReference type="Gene3D" id="3.40.50.300">
    <property type="entry name" value="P-loop containing nucleotide triphosphate hydrolases"/>
    <property type="match status" value="1"/>
</dbReference>
<dbReference type="SMART" id="SM00072">
    <property type="entry name" value="GuKc"/>
    <property type="match status" value="1"/>
</dbReference>
<dbReference type="InterPro" id="IPR012699">
    <property type="entry name" value="PhnN"/>
</dbReference>
<evidence type="ECO:0000256" key="5">
    <source>
        <dbReference type="ARBA" id="ARBA00022840"/>
    </source>
</evidence>
<keyword evidence="8" id="KW-0418">Kinase</keyword>
<evidence type="ECO:0000256" key="2">
    <source>
        <dbReference type="ARBA" id="ARBA00005069"/>
    </source>
</evidence>
<dbReference type="GO" id="GO:0033863">
    <property type="term" value="F:ribose 1,5-bisphosphate phosphokinase activity"/>
    <property type="evidence" value="ECO:0007669"/>
    <property type="project" value="UniProtKB-UniRule"/>
</dbReference>
<reference evidence="8" key="1">
    <citation type="submission" date="2020-02" db="EMBL/GenBank/DDBJ databases">
        <title>Delineation of the pyrene-degrading pathway in Roseobacter clade bacteria by genomic analysis.</title>
        <authorList>
            <person name="Zhou H."/>
            <person name="Wang H."/>
        </authorList>
    </citation>
    <scope>NUCLEOTIDE SEQUENCE</scope>
    <source>
        <strain evidence="8">PrR005</strain>
    </source>
</reference>
<keyword evidence="4 6" id="KW-0547">Nucleotide-binding</keyword>
<comment type="pathway">
    <text evidence="2 6">Metabolic intermediate biosynthesis; 5-phospho-alpha-D-ribose 1-diphosphate biosynthesis; 5-phospho-alpha-D-ribose 1-diphosphate from D-ribose 5-phosphate (route II): step 3/3.</text>
</comment>
<dbReference type="EMBL" id="JAAGOX010000056">
    <property type="protein sequence ID" value="NDW47742.1"/>
    <property type="molecule type" value="Genomic_DNA"/>
</dbReference>
<dbReference type="GO" id="GO:0019634">
    <property type="term" value="P:organic phosphonate metabolic process"/>
    <property type="evidence" value="ECO:0007669"/>
    <property type="project" value="UniProtKB-UniRule"/>
</dbReference>
<evidence type="ECO:0000256" key="6">
    <source>
        <dbReference type="HAMAP-Rule" id="MF_00836"/>
    </source>
</evidence>
<keyword evidence="5 6" id="KW-0067">ATP-binding</keyword>
<dbReference type="InterPro" id="IPR027417">
    <property type="entry name" value="P-loop_NTPase"/>
</dbReference>
<dbReference type="HAMAP" id="MF_00836">
    <property type="entry name" value="PhnN"/>
    <property type="match status" value="1"/>
</dbReference>
<evidence type="ECO:0000256" key="4">
    <source>
        <dbReference type="ARBA" id="ARBA00022741"/>
    </source>
</evidence>
<dbReference type="RefSeq" id="WP_164132755.1">
    <property type="nucleotide sequence ID" value="NZ_JAAGOX010000056.1"/>
</dbReference>